<sequence length="355" mass="37440">MDAGGSYALSVDEELLTENLRGRTGQSSLQAPIFLRHAPATRSAATTRLAPRDDPASTSVVSSTPEVVTPLPTYYVSSFSATLPNGSVIISSQTISTTMSPFTIYVPVTSTAASQQSSDNGLNGILAPLLGGVLGGFFGLLLIVAIVWMLWRRHAKSRKSDDIPPSMTPASAIMQDYTYGARRRTPAPPPPAYQYGLVGSPRSSRPTIASRPPSQTLSVLTSQTHTSQAPSATQQMMYSPTALVPGQSLPPTRPPTPFALSQQSQSPSPTARQDGATEPWPRLGSDEGHGGGDRPASQQRAVRVSLTLANWNPATDGELLDWQPGGEVDMTREARLQILSSPSIAGAAVGSHTPT</sequence>
<feature type="compositionally biased region" description="Polar residues" evidence="1">
    <location>
        <begin position="201"/>
        <end position="238"/>
    </location>
</feature>
<evidence type="ECO:0000256" key="2">
    <source>
        <dbReference type="SAM" id="Phobius"/>
    </source>
</evidence>
<name>M2R5Z1_CERS8</name>
<proteinExistence type="predicted"/>
<accession>M2R5Z1</accession>
<gene>
    <name evidence="3" type="ORF">CERSUDRAFT_92475</name>
</gene>
<feature type="region of interest" description="Disordered" evidence="1">
    <location>
        <begin position="181"/>
        <end position="299"/>
    </location>
</feature>
<dbReference type="EMBL" id="KB445793">
    <property type="protein sequence ID" value="EMD39985.1"/>
    <property type="molecule type" value="Genomic_DNA"/>
</dbReference>
<protein>
    <recommendedName>
        <fullName evidence="5">Mid2 domain-containing protein</fullName>
    </recommendedName>
</protein>
<keyword evidence="2" id="KW-1133">Transmembrane helix</keyword>
<evidence type="ECO:0000256" key="1">
    <source>
        <dbReference type="SAM" id="MobiDB-lite"/>
    </source>
</evidence>
<keyword evidence="4" id="KW-1185">Reference proteome</keyword>
<dbReference type="OrthoDB" id="2804368at2759"/>
<dbReference type="HOGENOM" id="CLU_780741_0_0_1"/>
<evidence type="ECO:0008006" key="5">
    <source>
        <dbReference type="Google" id="ProtNLM"/>
    </source>
</evidence>
<dbReference type="Proteomes" id="UP000016930">
    <property type="component" value="Unassembled WGS sequence"/>
</dbReference>
<feature type="transmembrane region" description="Helical" evidence="2">
    <location>
        <begin position="125"/>
        <end position="151"/>
    </location>
</feature>
<evidence type="ECO:0000313" key="4">
    <source>
        <dbReference type="Proteomes" id="UP000016930"/>
    </source>
</evidence>
<keyword evidence="2" id="KW-0812">Transmembrane</keyword>
<keyword evidence="2" id="KW-0472">Membrane</keyword>
<feature type="compositionally biased region" description="Polar residues" evidence="1">
    <location>
        <begin position="259"/>
        <end position="271"/>
    </location>
</feature>
<evidence type="ECO:0000313" key="3">
    <source>
        <dbReference type="EMBL" id="EMD39985.1"/>
    </source>
</evidence>
<dbReference type="AlphaFoldDB" id="M2R5Z1"/>
<reference evidence="3 4" key="1">
    <citation type="journal article" date="2012" name="Proc. Natl. Acad. Sci. U.S.A.">
        <title>Comparative genomics of Ceriporiopsis subvermispora and Phanerochaete chrysosporium provide insight into selective ligninolysis.</title>
        <authorList>
            <person name="Fernandez-Fueyo E."/>
            <person name="Ruiz-Duenas F.J."/>
            <person name="Ferreira P."/>
            <person name="Floudas D."/>
            <person name="Hibbett D.S."/>
            <person name="Canessa P."/>
            <person name="Larrondo L.F."/>
            <person name="James T.Y."/>
            <person name="Seelenfreund D."/>
            <person name="Lobos S."/>
            <person name="Polanco R."/>
            <person name="Tello M."/>
            <person name="Honda Y."/>
            <person name="Watanabe T."/>
            <person name="Watanabe T."/>
            <person name="Ryu J.S."/>
            <person name="Kubicek C.P."/>
            <person name="Schmoll M."/>
            <person name="Gaskell J."/>
            <person name="Hammel K.E."/>
            <person name="St John F.J."/>
            <person name="Vanden Wymelenberg A."/>
            <person name="Sabat G."/>
            <person name="Splinter BonDurant S."/>
            <person name="Syed K."/>
            <person name="Yadav J.S."/>
            <person name="Doddapaneni H."/>
            <person name="Subramanian V."/>
            <person name="Lavin J.L."/>
            <person name="Oguiza J.A."/>
            <person name="Perez G."/>
            <person name="Pisabarro A.G."/>
            <person name="Ramirez L."/>
            <person name="Santoyo F."/>
            <person name="Master E."/>
            <person name="Coutinho P.M."/>
            <person name="Henrissat B."/>
            <person name="Lombard V."/>
            <person name="Magnuson J.K."/>
            <person name="Kuees U."/>
            <person name="Hori C."/>
            <person name="Igarashi K."/>
            <person name="Samejima M."/>
            <person name="Held B.W."/>
            <person name="Barry K.W."/>
            <person name="LaButti K.M."/>
            <person name="Lapidus A."/>
            <person name="Lindquist E.A."/>
            <person name="Lucas S.M."/>
            <person name="Riley R."/>
            <person name="Salamov A.A."/>
            <person name="Hoffmeister D."/>
            <person name="Schwenk D."/>
            <person name="Hadar Y."/>
            <person name="Yarden O."/>
            <person name="de Vries R.P."/>
            <person name="Wiebenga A."/>
            <person name="Stenlid J."/>
            <person name="Eastwood D."/>
            <person name="Grigoriev I.V."/>
            <person name="Berka R.M."/>
            <person name="Blanchette R.A."/>
            <person name="Kersten P."/>
            <person name="Martinez A.T."/>
            <person name="Vicuna R."/>
            <person name="Cullen D."/>
        </authorList>
    </citation>
    <scope>NUCLEOTIDE SEQUENCE [LARGE SCALE GENOMIC DNA]</scope>
    <source>
        <strain evidence="3 4">B</strain>
    </source>
</reference>
<organism evidence="3 4">
    <name type="scientific">Ceriporiopsis subvermispora (strain B)</name>
    <name type="common">White-rot fungus</name>
    <name type="synonym">Gelatoporia subvermispora</name>
    <dbReference type="NCBI Taxonomy" id="914234"/>
    <lineage>
        <taxon>Eukaryota</taxon>
        <taxon>Fungi</taxon>
        <taxon>Dikarya</taxon>
        <taxon>Basidiomycota</taxon>
        <taxon>Agaricomycotina</taxon>
        <taxon>Agaricomycetes</taxon>
        <taxon>Polyporales</taxon>
        <taxon>Gelatoporiaceae</taxon>
        <taxon>Gelatoporia</taxon>
    </lineage>
</organism>